<gene>
    <name evidence="1" type="ordered locus">RUM_06750</name>
</gene>
<dbReference type="PATRIC" id="fig|213810.4.peg.578"/>
<protein>
    <submittedName>
        <fullName evidence="1">Uncharacterized protein</fullName>
    </submittedName>
</protein>
<dbReference type="EMBL" id="FP929052">
    <property type="protein sequence ID" value="CBL16884.1"/>
    <property type="molecule type" value="Genomic_DNA"/>
</dbReference>
<evidence type="ECO:0000313" key="2">
    <source>
        <dbReference type="Proteomes" id="UP000007054"/>
    </source>
</evidence>
<dbReference type="AlphaFoldDB" id="D4LB89"/>
<name>D4LB89_RUMC1</name>
<dbReference type="RefSeq" id="WP_015557791.1">
    <property type="nucleotide sequence ID" value="NC_021039.1"/>
</dbReference>
<dbReference type="STRING" id="213810.RUM_06750"/>
<reference evidence="1" key="2">
    <citation type="submission" date="2010-03" db="EMBL/GenBank/DDBJ databases">
        <authorList>
            <person name="Pajon A."/>
        </authorList>
    </citation>
    <scope>NUCLEOTIDE SEQUENCE</scope>
    <source>
        <strain evidence="1">Type strain: 18P13</strain>
    </source>
</reference>
<dbReference type="KEGG" id="rch:RUM_06750"/>
<dbReference type="GeneID" id="83155478"/>
<dbReference type="Proteomes" id="UP000007054">
    <property type="component" value="Chromosome"/>
</dbReference>
<accession>D4LB89</accession>
<dbReference type="BioCyc" id="RCHA213810:RUM_RS03255-MONOMER"/>
<evidence type="ECO:0000313" key="1">
    <source>
        <dbReference type="EMBL" id="CBL16884.1"/>
    </source>
</evidence>
<organism evidence="1 2">
    <name type="scientific">Ruminococcus champanellensis (strain DSM 18848 / JCM 17042 / KCTC 15320 / 18P13)</name>
    <dbReference type="NCBI Taxonomy" id="213810"/>
    <lineage>
        <taxon>Bacteria</taxon>
        <taxon>Bacillati</taxon>
        <taxon>Bacillota</taxon>
        <taxon>Clostridia</taxon>
        <taxon>Eubacteriales</taxon>
        <taxon>Oscillospiraceae</taxon>
        <taxon>Ruminococcus</taxon>
    </lineage>
</organism>
<reference evidence="1" key="1">
    <citation type="submission" date="2010-03" db="EMBL/GenBank/DDBJ databases">
        <title>The genome sequence of Ruminococcus sp. 18P13.</title>
        <authorList>
            <consortium name="metaHIT consortium -- http://www.metahit.eu/"/>
            <person name="Pajon A."/>
            <person name="Turner K."/>
            <person name="Parkhill J."/>
            <person name="Bernalier A."/>
        </authorList>
    </citation>
    <scope>NUCLEOTIDE SEQUENCE [LARGE SCALE GENOMIC DNA]</scope>
    <source>
        <strain evidence="1">Type strain: 18P13</strain>
    </source>
</reference>
<proteinExistence type="predicted"/>
<keyword evidence="2" id="KW-1185">Reference proteome</keyword>
<dbReference type="HOGENOM" id="CLU_914784_0_0_9"/>
<sequence>MIFDNELFYERILELCRVAGITTTSFPLTHNQSPKQVVYIESEKDILLTAYQRKQLASIEYVSHLFDIPSDAFDDTTEKNKISFYSVVLSSTLSERSQLAADTHAFLHTSFGSEVSIVFYKHDDYTMLSMSGFGHQSILSDWFSLYDELDDLLYKLDISNFSIKSSKAFYIDFVYNCARWYYTHPYSYDYAALELFPVDYFKENDIHDIEQEQLEELIRQIKNRAVIEYGDDYVDQDDITVTVTSDYNLDLELLLLDIDDEAQEQNPFGEDPYEDDYPEDDLDEYEYADIDSELFNDPILLMKWLEKQDKQG</sequence>